<dbReference type="Proteomes" id="UP000663870">
    <property type="component" value="Unassembled WGS sequence"/>
</dbReference>
<evidence type="ECO:0000313" key="2">
    <source>
        <dbReference type="EMBL" id="CAF1605347.1"/>
    </source>
</evidence>
<dbReference type="EMBL" id="CAJNOH010004062">
    <property type="protein sequence ID" value="CAF1358266.1"/>
    <property type="molecule type" value="Genomic_DNA"/>
</dbReference>
<dbReference type="AlphaFoldDB" id="A0A815HTG4"/>
<reference evidence="1" key="1">
    <citation type="submission" date="2021-02" db="EMBL/GenBank/DDBJ databases">
        <authorList>
            <person name="Nowell W R."/>
        </authorList>
    </citation>
    <scope>NUCLEOTIDE SEQUENCE</scope>
</reference>
<evidence type="ECO:0008006" key="5">
    <source>
        <dbReference type="Google" id="ProtNLM"/>
    </source>
</evidence>
<name>A0A815HTG4_9BILA</name>
<keyword evidence="4" id="KW-1185">Reference proteome</keyword>
<dbReference type="EMBL" id="CAJNOL010005452">
    <property type="protein sequence ID" value="CAF1605347.1"/>
    <property type="molecule type" value="Genomic_DNA"/>
</dbReference>
<gene>
    <name evidence="2" type="ORF">JXQ802_LOCUS48781</name>
    <name evidence="1" type="ORF">PYM288_LOCUS32748</name>
</gene>
<protein>
    <recommendedName>
        <fullName evidence="5">PLAT domain-containing protein</fullName>
    </recommendedName>
</protein>
<dbReference type="Proteomes" id="UP000663854">
    <property type="component" value="Unassembled WGS sequence"/>
</dbReference>
<evidence type="ECO:0000313" key="3">
    <source>
        <dbReference type="Proteomes" id="UP000663854"/>
    </source>
</evidence>
<comment type="caution">
    <text evidence="1">The sequence shown here is derived from an EMBL/GenBank/DDBJ whole genome shotgun (WGS) entry which is preliminary data.</text>
</comment>
<organism evidence="1 3">
    <name type="scientific">Rotaria sordida</name>
    <dbReference type="NCBI Taxonomy" id="392033"/>
    <lineage>
        <taxon>Eukaryota</taxon>
        <taxon>Metazoa</taxon>
        <taxon>Spiralia</taxon>
        <taxon>Gnathifera</taxon>
        <taxon>Rotifera</taxon>
        <taxon>Eurotatoria</taxon>
        <taxon>Bdelloidea</taxon>
        <taxon>Philodinida</taxon>
        <taxon>Philodinidae</taxon>
        <taxon>Rotaria</taxon>
    </lineage>
</organism>
<dbReference type="SUPFAM" id="SSF49723">
    <property type="entry name" value="Lipase/lipooxygenase domain (PLAT/LH2 domain)"/>
    <property type="match status" value="1"/>
</dbReference>
<evidence type="ECO:0000313" key="4">
    <source>
        <dbReference type="Proteomes" id="UP000663870"/>
    </source>
</evidence>
<sequence>MIVEVLCDIKSSKSCPNDSDVLQVKMVTCDLLYAGTDSQVRLLLRSSNGFICQVLDLDNSEFNDDNGLNMVALAHLTKGNFVPFVNDAWFIEVRKNEKFLFDYRFHTWTSLSSAFMFGLSKINNKNYTRF</sequence>
<evidence type="ECO:0000313" key="1">
    <source>
        <dbReference type="EMBL" id="CAF1358266.1"/>
    </source>
</evidence>
<accession>A0A815HTG4</accession>
<dbReference type="InterPro" id="IPR036392">
    <property type="entry name" value="PLAT/LH2_dom_sf"/>
</dbReference>
<proteinExistence type="predicted"/>